<sequence>MFNFNCLKQMFLNKMFKTANPVGNGDYQSFGEMITISENLCTVVTTVQGLISKIYPDIAHIHDKPMEWLCERAILTPKNYQAAAINDTLLMSFEGEEKV</sequence>
<accession>A0AAV0WMX5</accession>
<keyword evidence="2" id="KW-1185">Reference proteome</keyword>
<name>A0AAV0WMX5_9HEMI</name>
<evidence type="ECO:0008006" key="3">
    <source>
        <dbReference type="Google" id="ProtNLM"/>
    </source>
</evidence>
<dbReference type="Proteomes" id="UP001160148">
    <property type="component" value="Unassembled WGS sequence"/>
</dbReference>
<reference evidence="1 2" key="1">
    <citation type="submission" date="2023-01" db="EMBL/GenBank/DDBJ databases">
        <authorList>
            <person name="Whitehead M."/>
        </authorList>
    </citation>
    <scope>NUCLEOTIDE SEQUENCE [LARGE SCALE GENOMIC DNA]</scope>
</reference>
<gene>
    <name evidence="1" type="ORF">MEUPH1_LOCUS12827</name>
</gene>
<protein>
    <recommendedName>
        <fullName evidence="3">ATP-dependent DNA helicase</fullName>
    </recommendedName>
</protein>
<evidence type="ECO:0000313" key="1">
    <source>
        <dbReference type="EMBL" id="CAI6357173.1"/>
    </source>
</evidence>
<evidence type="ECO:0000313" key="2">
    <source>
        <dbReference type="Proteomes" id="UP001160148"/>
    </source>
</evidence>
<dbReference type="EMBL" id="CARXXK010000002">
    <property type="protein sequence ID" value="CAI6357173.1"/>
    <property type="molecule type" value="Genomic_DNA"/>
</dbReference>
<dbReference type="AlphaFoldDB" id="A0AAV0WMX5"/>
<proteinExistence type="predicted"/>
<comment type="caution">
    <text evidence="1">The sequence shown here is derived from an EMBL/GenBank/DDBJ whole genome shotgun (WGS) entry which is preliminary data.</text>
</comment>
<organism evidence="1 2">
    <name type="scientific">Macrosiphum euphorbiae</name>
    <name type="common">potato aphid</name>
    <dbReference type="NCBI Taxonomy" id="13131"/>
    <lineage>
        <taxon>Eukaryota</taxon>
        <taxon>Metazoa</taxon>
        <taxon>Ecdysozoa</taxon>
        <taxon>Arthropoda</taxon>
        <taxon>Hexapoda</taxon>
        <taxon>Insecta</taxon>
        <taxon>Pterygota</taxon>
        <taxon>Neoptera</taxon>
        <taxon>Paraneoptera</taxon>
        <taxon>Hemiptera</taxon>
        <taxon>Sternorrhyncha</taxon>
        <taxon>Aphidomorpha</taxon>
        <taxon>Aphidoidea</taxon>
        <taxon>Aphididae</taxon>
        <taxon>Macrosiphini</taxon>
        <taxon>Macrosiphum</taxon>
    </lineage>
</organism>